<dbReference type="AlphaFoldDB" id="A0A4R2N288"/>
<gene>
    <name evidence="1" type="ORF">EV697_10178</name>
</gene>
<evidence type="ECO:0000313" key="1">
    <source>
        <dbReference type="EMBL" id="TCP13961.1"/>
    </source>
</evidence>
<comment type="caution">
    <text evidence="1">The sequence shown here is derived from an EMBL/GenBank/DDBJ whole genome shotgun (WGS) entry which is preliminary data.</text>
</comment>
<keyword evidence="2" id="KW-1185">Reference proteome</keyword>
<proteinExistence type="predicted"/>
<sequence>MTLEFKFEDEAENIVGNKRSLTSERGEIFGMVGIAKKYGQSHMFGT</sequence>
<dbReference type="RefSeq" id="WP_165906451.1">
    <property type="nucleotide sequence ID" value="NZ_CP016605.1"/>
</dbReference>
<organism evidence="1 2">
    <name type="scientific">Bisgaardia hudsonensis</name>
    <dbReference type="NCBI Taxonomy" id="109472"/>
    <lineage>
        <taxon>Bacteria</taxon>
        <taxon>Pseudomonadati</taxon>
        <taxon>Pseudomonadota</taxon>
        <taxon>Gammaproteobacteria</taxon>
        <taxon>Pasteurellales</taxon>
        <taxon>Pasteurellaceae</taxon>
        <taxon>Bisgaardia</taxon>
    </lineage>
</organism>
<protein>
    <submittedName>
        <fullName evidence="1">Uncharacterized protein</fullName>
    </submittedName>
</protein>
<evidence type="ECO:0000313" key="2">
    <source>
        <dbReference type="Proteomes" id="UP000294841"/>
    </source>
</evidence>
<dbReference type="EMBL" id="SLXI01000001">
    <property type="protein sequence ID" value="TCP13961.1"/>
    <property type="molecule type" value="Genomic_DNA"/>
</dbReference>
<accession>A0A4R2N288</accession>
<name>A0A4R2N288_9PAST</name>
<dbReference type="Proteomes" id="UP000294841">
    <property type="component" value="Unassembled WGS sequence"/>
</dbReference>
<reference evidence="1 2" key="1">
    <citation type="submission" date="2019-03" db="EMBL/GenBank/DDBJ databases">
        <title>Genomic Encyclopedia of Type Strains, Phase IV (KMG-IV): sequencing the most valuable type-strain genomes for metagenomic binning, comparative biology and taxonomic classification.</title>
        <authorList>
            <person name="Goeker M."/>
        </authorList>
    </citation>
    <scope>NUCLEOTIDE SEQUENCE [LARGE SCALE GENOMIC DNA]</scope>
    <source>
        <strain evidence="1 2">DSM 28231</strain>
    </source>
</reference>